<protein>
    <submittedName>
        <fullName evidence="2">Uncharacterized protein</fullName>
    </submittedName>
</protein>
<proteinExistence type="predicted"/>
<name>A0A7T8GRA4_CALRO</name>
<keyword evidence="1" id="KW-0175">Coiled coil</keyword>
<dbReference type="AlphaFoldDB" id="A0A7T8GRA4"/>
<keyword evidence="3" id="KW-1185">Reference proteome</keyword>
<evidence type="ECO:0000313" key="2">
    <source>
        <dbReference type="EMBL" id="QQP36337.1"/>
    </source>
</evidence>
<sequence>METDNQNGMDYNEEEVCQTQAALKVDQKNDIECSEEEVSQTPEALKADNHNKEEVCKKKQILKVKNTNNSTNKLSEIEASLSKKIDTDLGEVKSDMGILGGKLDFGLSGLDKKIEELDLKFEGALQEEKDVNVGRVNDLKMALEEEKLLRVQDIEIAKNNLLEKIQEERSALEDKNAEVIKMIDEDREDLAHLGKKIDGEKRERGKLLSELEYKMEDDLSKCTNKINTDIGAMREDLEKESAQNKADSQRYIQTWTHFMT</sequence>
<dbReference type="Proteomes" id="UP000595437">
    <property type="component" value="Chromosome 15"/>
</dbReference>
<dbReference type="OrthoDB" id="6154955at2759"/>
<evidence type="ECO:0000256" key="1">
    <source>
        <dbReference type="SAM" id="Coils"/>
    </source>
</evidence>
<accession>A0A7T8GRA4</accession>
<feature type="coiled-coil region" evidence="1">
    <location>
        <begin position="151"/>
        <end position="185"/>
    </location>
</feature>
<gene>
    <name evidence="2" type="ORF">FKW44_021403</name>
</gene>
<dbReference type="EMBL" id="CP045904">
    <property type="protein sequence ID" value="QQP36337.1"/>
    <property type="molecule type" value="Genomic_DNA"/>
</dbReference>
<evidence type="ECO:0000313" key="3">
    <source>
        <dbReference type="Proteomes" id="UP000595437"/>
    </source>
</evidence>
<reference evidence="3" key="1">
    <citation type="submission" date="2021-01" db="EMBL/GenBank/DDBJ databases">
        <title>Caligus Genome Assembly.</title>
        <authorList>
            <person name="Gallardo-Escarate C."/>
        </authorList>
    </citation>
    <scope>NUCLEOTIDE SEQUENCE [LARGE SCALE GENOMIC DNA]</scope>
</reference>
<organism evidence="2 3">
    <name type="scientific">Caligus rogercresseyi</name>
    <name type="common">Sea louse</name>
    <dbReference type="NCBI Taxonomy" id="217165"/>
    <lineage>
        <taxon>Eukaryota</taxon>
        <taxon>Metazoa</taxon>
        <taxon>Ecdysozoa</taxon>
        <taxon>Arthropoda</taxon>
        <taxon>Crustacea</taxon>
        <taxon>Multicrustacea</taxon>
        <taxon>Hexanauplia</taxon>
        <taxon>Copepoda</taxon>
        <taxon>Siphonostomatoida</taxon>
        <taxon>Caligidae</taxon>
        <taxon>Caligus</taxon>
    </lineage>
</organism>